<keyword evidence="2 13" id="KW-0808">Transferase</keyword>
<reference evidence="15" key="1">
    <citation type="submission" date="2016-01" db="EMBL/GenBank/DDBJ databases">
        <title>Reference transcriptome for the parasite Schistocephalus solidus: insights into the molecular evolution of parasitism.</title>
        <authorList>
            <person name="Hebert F.O."/>
            <person name="Grambauer S."/>
            <person name="Barber I."/>
            <person name="Landry C.R."/>
            <person name="Aubin-Horth N."/>
        </authorList>
    </citation>
    <scope>NUCLEOTIDE SEQUENCE</scope>
</reference>
<evidence type="ECO:0000256" key="3">
    <source>
        <dbReference type="ARBA" id="ARBA00022741"/>
    </source>
</evidence>
<dbReference type="FunFam" id="1.10.510.10:FF:000235">
    <property type="entry name" value="Serine/threonine-protein kinase ark1"/>
    <property type="match status" value="1"/>
</dbReference>
<dbReference type="GO" id="GO:0004674">
    <property type="term" value="F:protein serine/threonine kinase activity"/>
    <property type="evidence" value="ECO:0007669"/>
    <property type="project" value="UniProtKB-KW"/>
</dbReference>
<dbReference type="PROSITE" id="PS50011">
    <property type="entry name" value="PROTEIN_KINASE_DOM"/>
    <property type="match status" value="1"/>
</dbReference>
<evidence type="ECO:0000256" key="10">
    <source>
        <dbReference type="PIRSR" id="PIRSR630616-3"/>
    </source>
</evidence>
<dbReference type="SUPFAM" id="SSF56112">
    <property type="entry name" value="Protein kinase-like (PK-like)"/>
    <property type="match status" value="1"/>
</dbReference>
<feature type="cross-link" description="Glycyl lysine isopeptide (Lys-Gly) (interchain with G-Cter in SUMO2)" evidence="10">
    <location>
        <position position="153"/>
    </location>
</feature>
<comment type="catalytic activity">
    <reaction evidence="7 13">
        <text>L-seryl-[protein] + ATP = O-phospho-L-seryl-[protein] + ADP + H(+)</text>
        <dbReference type="Rhea" id="RHEA:17989"/>
        <dbReference type="Rhea" id="RHEA-COMP:9863"/>
        <dbReference type="Rhea" id="RHEA-COMP:11604"/>
        <dbReference type="ChEBI" id="CHEBI:15378"/>
        <dbReference type="ChEBI" id="CHEBI:29999"/>
        <dbReference type="ChEBI" id="CHEBI:30616"/>
        <dbReference type="ChEBI" id="CHEBI:83421"/>
        <dbReference type="ChEBI" id="CHEBI:456216"/>
        <dbReference type="EC" id="2.7.11.1"/>
    </reaction>
</comment>
<dbReference type="PROSITE" id="PS00107">
    <property type="entry name" value="PROTEIN_KINASE_ATP"/>
    <property type="match status" value="1"/>
</dbReference>
<feature type="binding site" evidence="9 11">
    <location>
        <position position="57"/>
    </location>
    <ligand>
        <name>ATP</name>
        <dbReference type="ChEBI" id="CHEBI:30616"/>
    </ligand>
</feature>
<evidence type="ECO:0000256" key="7">
    <source>
        <dbReference type="ARBA" id="ARBA00048679"/>
    </source>
</evidence>
<dbReference type="InterPro" id="IPR008271">
    <property type="entry name" value="Ser/Thr_kinase_AS"/>
</dbReference>
<feature type="binding site" evidence="9">
    <location>
        <begin position="106"/>
        <end position="108"/>
    </location>
    <ligand>
        <name>ATP</name>
        <dbReference type="ChEBI" id="CHEBI:30616"/>
    </ligand>
</feature>
<evidence type="ECO:0000256" key="9">
    <source>
        <dbReference type="PIRSR" id="PIRSR630616-2"/>
    </source>
</evidence>
<dbReference type="InterPro" id="IPR030616">
    <property type="entry name" value="Aur-like"/>
</dbReference>
<evidence type="ECO:0000256" key="8">
    <source>
        <dbReference type="PIRSR" id="PIRSR630616-1"/>
    </source>
</evidence>
<keyword evidence="4 13" id="KW-0418">Kinase</keyword>
<evidence type="ECO:0000313" key="15">
    <source>
        <dbReference type="EMBL" id="JAP61561.1"/>
    </source>
</evidence>
<organism evidence="15">
    <name type="scientific">Schistocephalus solidus</name>
    <name type="common">Tapeworm</name>
    <dbReference type="NCBI Taxonomy" id="70667"/>
    <lineage>
        <taxon>Eukaryota</taxon>
        <taxon>Metazoa</taxon>
        <taxon>Spiralia</taxon>
        <taxon>Lophotrochozoa</taxon>
        <taxon>Platyhelminthes</taxon>
        <taxon>Cestoda</taxon>
        <taxon>Eucestoda</taxon>
        <taxon>Diphyllobothriidea</taxon>
        <taxon>Diphyllobothriidae</taxon>
        <taxon>Schistocephalus</taxon>
    </lineage>
</organism>
<feature type="active site" description="Proton acceptor" evidence="8">
    <location>
        <position position="151"/>
    </location>
</feature>
<dbReference type="InterPro" id="IPR011009">
    <property type="entry name" value="Kinase-like_dom_sf"/>
</dbReference>
<evidence type="ECO:0000256" key="2">
    <source>
        <dbReference type="ARBA" id="ARBA00022679"/>
    </source>
</evidence>
<feature type="binding site" evidence="9">
    <location>
        <begin position="155"/>
        <end position="156"/>
    </location>
    <ligand>
        <name>ATP</name>
        <dbReference type="ChEBI" id="CHEBI:30616"/>
    </ligand>
</feature>
<dbReference type="Gene3D" id="1.10.510.10">
    <property type="entry name" value="Transferase(Phosphotransferase) domain 1"/>
    <property type="match status" value="1"/>
</dbReference>
<dbReference type="EMBL" id="GEEE01001664">
    <property type="protein sequence ID" value="JAP61561.1"/>
    <property type="molecule type" value="Transcribed_RNA"/>
</dbReference>
<keyword evidence="3 9" id="KW-0547">Nucleotide-binding</keyword>
<accession>A0A0V0J7J3</accession>
<dbReference type="InterPro" id="IPR017441">
    <property type="entry name" value="Protein_kinase_ATP_BS"/>
</dbReference>
<dbReference type="InterPro" id="IPR000719">
    <property type="entry name" value="Prot_kinase_dom"/>
</dbReference>
<dbReference type="AlphaFoldDB" id="A0A0V0J7J3"/>
<dbReference type="PIRSF" id="PIRSF000654">
    <property type="entry name" value="Integrin-linked_kinase"/>
    <property type="match status" value="1"/>
</dbReference>
<comment type="catalytic activity">
    <reaction evidence="6 13">
        <text>L-threonyl-[protein] + ATP = O-phospho-L-threonyl-[protein] + ADP + H(+)</text>
        <dbReference type="Rhea" id="RHEA:46608"/>
        <dbReference type="Rhea" id="RHEA-COMP:11060"/>
        <dbReference type="Rhea" id="RHEA-COMP:11605"/>
        <dbReference type="ChEBI" id="CHEBI:15378"/>
        <dbReference type="ChEBI" id="CHEBI:30013"/>
        <dbReference type="ChEBI" id="CHEBI:30616"/>
        <dbReference type="ChEBI" id="CHEBI:61977"/>
        <dbReference type="ChEBI" id="CHEBI:456216"/>
        <dbReference type="EC" id="2.7.11.1"/>
    </reaction>
</comment>
<dbReference type="PANTHER" id="PTHR24350">
    <property type="entry name" value="SERINE/THREONINE-PROTEIN KINASE IAL-RELATED"/>
    <property type="match status" value="1"/>
</dbReference>
<evidence type="ECO:0000256" key="6">
    <source>
        <dbReference type="ARBA" id="ARBA00047899"/>
    </source>
</evidence>
<dbReference type="EC" id="2.7.11.1" evidence="13"/>
<gene>
    <name evidence="15" type="primary">AURKB</name>
    <name evidence="15" type="ORF">TR95130</name>
</gene>
<evidence type="ECO:0000256" key="1">
    <source>
        <dbReference type="ARBA" id="ARBA00022527"/>
    </source>
</evidence>
<feature type="binding site" evidence="9">
    <location>
        <position position="169"/>
    </location>
    <ligand>
        <name>ATP</name>
        <dbReference type="ChEBI" id="CHEBI:30616"/>
    </ligand>
</feature>
<evidence type="ECO:0000256" key="4">
    <source>
        <dbReference type="ARBA" id="ARBA00022777"/>
    </source>
</evidence>
<dbReference type="GO" id="GO:0005524">
    <property type="term" value="F:ATP binding"/>
    <property type="evidence" value="ECO:0007669"/>
    <property type="project" value="UniProtKB-UniRule"/>
</dbReference>
<evidence type="ECO:0000256" key="5">
    <source>
        <dbReference type="ARBA" id="ARBA00022840"/>
    </source>
</evidence>
<dbReference type="PROSITE" id="PS00108">
    <property type="entry name" value="PROTEIN_KINASE_ST"/>
    <property type="match status" value="1"/>
</dbReference>
<comment type="similarity">
    <text evidence="13">Belongs to the protein kinase superfamily. Ser/Thr protein kinase family. Aurora subfamily.</text>
</comment>
<dbReference type="FunFam" id="3.30.200.20:FF:000042">
    <property type="entry name" value="Aurora kinase A"/>
    <property type="match status" value="1"/>
</dbReference>
<proteinExistence type="inferred from homology"/>
<feature type="domain" description="Protein kinase" evidence="14">
    <location>
        <begin position="28"/>
        <end position="278"/>
    </location>
</feature>
<keyword evidence="1 12" id="KW-0723">Serine/threonine-protein kinase</keyword>
<dbReference type="Pfam" id="PF00069">
    <property type="entry name" value="Pkinase"/>
    <property type="match status" value="1"/>
</dbReference>
<keyword evidence="5 9" id="KW-0067">ATP-binding</keyword>
<evidence type="ECO:0000259" key="14">
    <source>
        <dbReference type="PROSITE" id="PS50011"/>
    </source>
</evidence>
<dbReference type="CDD" id="cd14007">
    <property type="entry name" value="STKc_Aurora"/>
    <property type="match status" value="1"/>
</dbReference>
<name>A0A0V0J7J3_SCHSO</name>
<evidence type="ECO:0000256" key="12">
    <source>
        <dbReference type="RuleBase" id="RU000304"/>
    </source>
</evidence>
<evidence type="ECO:0000256" key="11">
    <source>
        <dbReference type="PROSITE-ProRule" id="PRU10141"/>
    </source>
</evidence>
<protein>
    <recommendedName>
        <fullName evidence="13">Aurora kinase</fullName>
        <ecNumber evidence="13">2.7.11.1</ecNumber>
    </recommendedName>
</protein>
<evidence type="ECO:0000256" key="13">
    <source>
        <dbReference type="RuleBase" id="RU367134"/>
    </source>
</evidence>
<dbReference type="SMART" id="SM00220">
    <property type="entry name" value="S_TKc"/>
    <property type="match status" value="1"/>
</dbReference>
<sequence length="285" mass="33154">MSVVSSDLGTRVSDESPAEPAISKMSDFYIGRPLGRGKFGNVFLARTKRDNFICALKILFKEQLVKSGVEHQLRREIEIMCHLRHRHILQLYTYFHDSSKIYLVLEFAYYGQMYSELQREQRFSESKASTYLYQLCDALIYCHARKVIHRDIKPENLLIGFYHELKLADFGWSVHAPSLKRRTMCGTIDYLPPEMLLTQSHNERVDHWAVGVLCYEMLCGHPPFEHDDTKETYARIKAVKFTYPSVITPLAQDLISKILVRDPAQRLGLAEIQKHPWVQRFAVKS</sequence>
<feature type="binding site" evidence="9">
    <location>
        <position position="38"/>
    </location>
    <ligand>
        <name>ATP</name>
        <dbReference type="ChEBI" id="CHEBI:30616"/>
    </ligand>
</feature>